<dbReference type="SUPFAM" id="SSF89095">
    <property type="entry name" value="GatB/YqeY motif"/>
    <property type="match status" value="1"/>
</dbReference>
<gene>
    <name evidence="1" type="ORF">GALL_537250</name>
</gene>
<dbReference type="Pfam" id="PF09424">
    <property type="entry name" value="YqeY"/>
    <property type="match status" value="1"/>
</dbReference>
<dbReference type="InterPro" id="IPR003789">
    <property type="entry name" value="Asn/Gln_tRNA_amidoTrase-B-like"/>
</dbReference>
<evidence type="ECO:0000313" key="1">
    <source>
        <dbReference type="EMBL" id="OIQ64723.1"/>
    </source>
</evidence>
<dbReference type="InterPro" id="IPR019004">
    <property type="entry name" value="YqeY/Aim41"/>
</dbReference>
<dbReference type="Gene3D" id="1.10.1510.10">
    <property type="entry name" value="Uncharacterised protein YqeY/AIM41 PF09424, N-terminal domain"/>
    <property type="match status" value="1"/>
</dbReference>
<reference evidence="1" key="1">
    <citation type="submission" date="2016-10" db="EMBL/GenBank/DDBJ databases">
        <title>Sequence of Gallionella enrichment culture.</title>
        <authorList>
            <person name="Poehlein A."/>
            <person name="Muehling M."/>
            <person name="Daniel R."/>
        </authorList>
    </citation>
    <scope>NUCLEOTIDE SEQUENCE</scope>
</reference>
<dbReference type="EMBL" id="MLJW01007886">
    <property type="protein sequence ID" value="OIQ64723.1"/>
    <property type="molecule type" value="Genomic_DNA"/>
</dbReference>
<dbReference type="PANTHER" id="PTHR28055:SF1">
    <property type="entry name" value="ALTERED INHERITANCE OF MITOCHONDRIA PROTEIN 41, MITOCHONDRIAL"/>
    <property type="match status" value="1"/>
</dbReference>
<dbReference type="PANTHER" id="PTHR28055">
    <property type="entry name" value="ALTERED INHERITANCE OF MITOCHONDRIA PROTEIN 41, MITOCHONDRIAL"/>
    <property type="match status" value="1"/>
</dbReference>
<dbReference type="SUPFAM" id="SSF52540">
    <property type="entry name" value="P-loop containing nucleoside triphosphate hydrolases"/>
    <property type="match status" value="1"/>
</dbReference>
<sequence length="193" mass="20909">MKELAEQLEATDGIKRKGLVLSYLMRFKQICNHPSQWSGDGAWQAEESGKFGRLRELCETIAARQEKVLVFTQFRETTEPLAAFLAGIFGRPGLVLHGGTPVKQRQESVELYDKGGRAELAAQEREEIAIISAYLPKQMSEADVKAAIAAAISETGASGMKDMGKVIGVLKTKYAGQMDFGKASGLVKSALTG</sequence>
<dbReference type="InterPro" id="IPR042184">
    <property type="entry name" value="YqeY/Aim41_N"/>
</dbReference>
<accession>A0A1J5PHG7</accession>
<organism evidence="1">
    <name type="scientific">mine drainage metagenome</name>
    <dbReference type="NCBI Taxonomy" id="410659"/>
    <lineage>
        <taxon>unclassified sequences</taxon>
        <taxon>metagenomes</taxon>
        <taxon>ecological metagenomes</taxon>
    </lineage>
</organism>
<comment type="caution">
    <text evidence="1">The sequence shown here is derived from an EMBL/GenBank/DDBJ whole genome shotgun (WGS) entry which is preliminary data.</text>
</comment>
<dbReference type="InterPro" id="IPR023168">
    <property type="entry name" value="GatB_Yqey_C_2"/>
</dbReference>
<name>A0A1J5PHG7_9ZZZZ</name>
<dbReference type="Gene3D" id="1.10.10.410">
    <property type="match status" value="1"/>
</dbReference>
<dbReference type="AlphaFoldDB" id="A0A1J5PHG7"/>
<proteinExistence type="predicted"/>
<dbReference type="InterPro" id="IPR027417">
    <property type="entry name" value="P-loop_NTPase"/>
</dbReference>
<dbReference type="Gene3D" id="1.20.120.850">
    <property type="entry name" value="SWI2/SNF2 ATPases, N-terminal domain"/>
    <property type="match status" value="1"/>
</dbReference>
<dbReference type="GO" id="GO:0016884">
    <property type="term" value="F:carbon-nitrogen ligase activity, with glutamine as amido-N-donor"/>
    <property type="evidence" value="ECO:0007669"/>
    <property type="project" value="InterPro"/>
</dbReference>
<protein>
    <submittedName>
        <fullName evidence="1">Yqey-like protein</fullName>
    </submittedName>
</protein>